<name>B3RXA4_TRIAD</name>
<dbReference type="KEGG" id="tad:TRIADDRAFT_56139"/>
<sequence>MSGNLNIKEFNYDQSYSAFERQSNDSQLTSHGLETFLKALRQRSIIFNGNQPVKVSEIACGPAVRTVNYFKNMDFSPGFDIRATDFNEKFTGKNGFDYDSSTCSEEKLAAVVDDSSNEEVGLIVKTFFDAIKNRVLPLKSFSVKRGNAFDDNLLELLAKNGLSIETERNTFSLVIASHCLYYVLNEKVPEVSFQKFFNSLTSDLLAKNGIAILCHSMLKPKSHIALETKYDFHKIKNVCPTPEEYQKYSIDAVIERHCQINDLPYYKMEVNTSVCYTDAFFNQQDIFKDIHRYNELDDDALDNLLRLLFIARRSAMDLYQDQSCFGLNSLVDEVVSIAKEDRCLRDYDRIYLVLSQHATQEFRDQIKSLVEDLNSTAP</sequence>
<dbReference type="Proteomes" id="UP000009022">
    <property type="component" value="Unassembled WGS sequence"/>
</dbReference>
<accession>B3RXA4</accession>
<dbReference type="Gene3D" id="3.40.50.150">
    <property type="entry name" value="Vaccinia Virus protein VP39"/>
    <property type="match status" value="1"/>
</dbReference>
<dbReference type="RefSeq" id="XP_002112272.1">
    <property type="nucleotide sequence ID" value="XM_002112236.1"/>
</dbReference>
<protein>
    <recommendedName>
        <fullName evidence="3">Methyltransferase domain-containing protein</fullName>
    </recommendedName>
</protein>
<proteinExistence type="predicted"/>
<dbReference type="EMBL" id="DS985245">
    <property type="protein sequence ID" value="EDV24382.1"/>
    <property type="molecule type" value="Genomic_DNA"/>
</dbReference>
<keyword evidence="2" id="KW-1185">Reference proteome</keyword>
<dbReference type="CTD" id="6753939"/>
<dbReference type="InterPro" id="IPR029063">
    <property type="entry name" value="SAM-dependent_MTases_sf"/>
</dbReference>
<evidence type="ECO:0000313" key="2">
    <source>
        <dbReference type="Proteomes" id="UP000009022"/>
    </source>
</evidence>
<dbReference type="GeneID" id="6753939"/>
<dbReference type="PhylomeDB" id="B3RXA4"/>
<evidence type="ECO:0008006" key="3">
    <source>
        <dbReference type="Google" id="ProtNLM"/>
    </source>
</evidence>
<gene>
    <name evidence="1" type="ORF">TRIADDRAFT_56139</name>
</gene>
<evidence type="ECO:0000313" key="1">
    <source>
        <dbReference type="EMBL" id="EDV24382.1"/>
    </source>
</evidence>
<reference evidence="1 2" key="1">
    <citation type="journal article" date="2008" name="Nature">
        <title>The Trichoplax genome and the nature of placozoans.</title>
        <authorList>
            <person name="Srivastava M."/>
            <person name="Begovic E."/>
            <person name="Chapman J."/>
            <person name="Putnam N.H."/>
            <person name="Hellsten U."/>
            <person name="Kawashima T."/>
            <person name="Kuo A."/>
            <person name="Mitros T."/>
            <person name="Salamov A."/>
            <person name="Carpenter M.L."/>
            <person name="Signorovitch A.Y."/>
            <person name="Moreno M.A."/>
            <person name="Kamm K."/>
            <person name="Grimwood J."/>
            <person name="Schmutz J."/>
            <person name="Shapiro H."/>
            <person name="Grigoriev I.V."/>
            <person name="Buss L.W."/>
            <person name="Schierwater B."/>
            <person name="Dellaporta S.L."/>
            <person name="Rokhsar D.S."/>
        </authorList>
    </citation>
    <scope>NUCLEOTIDE SEQUENCE [LARGE SCALE GENOMIC DNA]</scope>
    <source>
        <strain evidence="1 2">Grell-BS-1999</strain>
    </source>
</reference>
<dbReference type="HOGENOM" id="CLU_748704_0_0_1"/>
<dbReference type="InParanoid" id="B3RXA4"/>
<dbReference type="AlphaFoldDB" id="B3RXA4"/>
<organism evidence="1 2">
    <name type="scientific">Trichoplax adhaerens</name>
    <name type="common">Trichoplax reptans</name>
    <dbReference type="NCBI Taxonomy" id="10228"/>
    <lineage>
        <taxon>Eukaryota</taxon>
        <taxon>Metazoa</taxon>
        <taxon>Placozoa</taxon>
        <taxon>Uniplacotomia</taxon>
        <taxon>Trichoplacea</taxon>
        <taxon>Trichoplacidae</taxon>
        <taxon>Trichoplax</taxon>
    </lineage>
</organism>